<dbReference type="InterPro" id="IPR058240">
    <property type="entry name" value="rSAM_sf"/>
</dbReference>
<evidence type="ECO:0000256" key="3">
    <source>
        <dbReference type="ARBA" id="ARBA00022723"/>
    </source>
</evidence>
<dbReference type="GO" id="GO:0003824">
    <property type="term" value="F:catalytic activity"/>
    <property type="evidence" value="ECO:0007669"/>
    <property type="project" value="InterPro"/>
</dbReference>
<dbReference type="GO" id="GO:0051536">
    <property type="term" value="F:iron-sulfur cluster binding"/>
    <property type="evidence" value="ECO:0007669"/>
    <property type="project" value="UniProtKB-KW"/>
</dbReference>
<dbReference type="GO" id="GO:0046872">
    <property type="term" value="F:metal ion binding"/>
    <property type="evidence" value="ECO:0007669"/>
    <property type="project" value="UniProtKB-KW"/>
</dbReference>
<feature type="domain" description="Radical SAM core" evidence="6">
    <location>
        <begin position="228"/>
        <end position="404"/>
    </location>
</feature>
<keyword evidence="3" id="KW-0479">Metal-binding</keyword>
<comment type="cofactor">
    <cofactor evidence="1">
        <name>[4Fe-4S] cluster</name>
        <dbReference type="ChEBI" id="CHEBI:49883"/>
    </cofactor>
</comment>
<dbReference type="AlphaFoldDB" id="A0A5J4FB40"/>
<evidence type="ECO:0000313" key="7">
    <source>
        <dbReference type="EMBL" id="GEA27738.1"/>
    </source>
</evidence>
<dbReference type="PANTHER" id="PTHR43409">
    <property type="entry name" value="ANAEROBIC MAGNESIUM-PROTOPORPHYRIN IX MONOMETHYL ESTER CYCLASE-RELATED"/>
    <property type="match status" value="1"/>
</dbReference>
<accession>A0A5J4FB40</accession>
<keyword evidence="4" id="KW-0408">Iron</keyword>
<dbReference type="Proteomes" id="UP000376575">
    <property type="component" value="Unassembled WGS sequence"/>
</dbReference>
<dbReference type="SFLD" id="SFLDG01082">
    <property type="entry name" value="B12-binding_domain_containing"/>
    <property type="match status" value="1"/>
</dbReference>
<comment type="caution">
    <text evidence="7">The sequence shown here is derived from an EMBL/GenBank/DDBJ whole genome shotgun (WGS) entry which is preliminary data.</text>
</comment>
<evidence type="ECO:0000256" key="2">
    <source>
        <dbReference type="ARBA" id="ARBA00022691"/>
    </source>
</evidence>
<dbReference type="InterPro" id="IPR051198">
    <property type="entry name" value="BchE-like"/>
</dbReference>
<evidence type="ECO:0000259" key="6">
    <source>
        <dbReference type="Pfam" id="PF04055"/>
    </source>
</evidence>
<protein>
    <recommendedName>
        <fullName evidence="6">Radical SAM core domain-containing protein</fullName>
    </recommendedName>
</protein>
<dbReference type="RefSeq" id="WP_151696308.1">
    <property type="nucleotide sequence ID" value="NZ_BJKP01000019.1"/>
</dbReference>
<keyword evidence="5" id="KW-0411">Iron-sulfur</keyword>
<keyword evidence="2" id="KW-0949">S-adenosyl-L-methionine</keyword>
<name>A0A5J4FB40_MICAE</name>
<sequence length="518" mass="57278">MITKSETTPTIGLIEVPATGLYDAEGKNWTSLYRHRSLISKQVLIPDLQAGGFDAQLVNLRDDNYSEEFGEVSWKGMNLRKTYVGGNISALNPEAFDAWGVTVNFSQDRQVTCMVIEHLAKGNRPIVVGGSDALAEPQHYLKAGATAVVQDKSGAANWALFDYVLGRTPREEMTGVIFADGKQYPRKTKAKSPEEWALPSVKVAKECLGTLPNVQGKVPVGSLVADIGCDRTCDFCMTPTYGTGYRRMSPETALKWLAIQKEAGAVAINIGSDQFLARGLFPEGREEIIEITNGAREIGVSLMWPNGLELRKTTLVSGRNYENTDLRPDEELIQALFGWDGQVGCPLAYIPAERPVFGREAYKKLLPWQEHCTLMKSVVRTGVPVVTYGIIIGLPDDDHDDLLRLEEAITDLVDELVEINPQLEFQTSCYSIIPLPGTPQAFNLRKAGLLQFEDSCLWGVWTTTSNTHHLTYSQVSDWQIRLSNIRRSPAEFTNYNGEYSAMVSTASSDDSKIVLLNS</sequence>
<dbReference type="SUPFAM" id="SSF102114">
    <property type="entry name" value="Radical SAM enzymes"/>
    <property type="match status" value="1"/>
</dbReference>
<evidence type="ECO:0000313" key="8">
    <source>
        <dbReference type="Proteomes" id="UP000376575"/>
    </source>
</evidence>
<evidence type="ECO:0000256" key="5">
    <source>
        <dbReference type="ARBA" id="ARBA00023014"/>
    </source>
</evidence>
<organism evidence="7 8">
    <name type="scientific">Microcystis aeruginosa NIES-4325</name>
    <dbReference type="NCBI Taxonomy" id="2569534"/>
    <lineage>
        <taxon>Bacteria</taxon>
        <taxon>Bacillati</taxon>
        <taxon>Cyanobacteriota</taxon>
        <taxon>Cyanophyceae</taxon>
        <taxon>Oscillatoriophycideae</taxon>
        <taxon>Chroococcales</taxon>
        <taxon>Microcystaceae</taxon>
        <taxon>Microcystis</taxon>
    </lineage>
</organism>
<evidence type="ECO:0000256" key="4">
    <source>
        <dbReference type="ARBA" id="ARBA00023004"/>
    </source>
</evidence>
<dbReference type="EMBL" id="BJKP01000019">
    <property type="protein sequence ID" value="GEA27738.1"/>
    <property type="molecule type" value="Genomic_DNA"/>
</dbReference>
<dbReference type="InterPro" id="IPR007197">
    <property type="entry name" value="rSAM"/>
</dbReference>
<evidence type="ECO:0000256" key="1">
    <source>
        <dbReference type="ARBA" id="ARBA00001966"/>
    </source>
</evidence>
<dbReference type="SFLD" id="SFLDS00029">
    <property type="entry name" value="Radical_SAM"/>
    <property type="match status" value="1"/>
</dbReference>
<gene>
    <name evidence="7" type="ORF">MiAbW_02305</name>
</gene>
<proteinExistence type="predicted"/>
<reference evidence="7 8" key="1">
    <citation type="journal article" date="2019" name="FEMS Microbiol. Lett.">
        <title>A novel salt-tolerant genotype illuminates the sucrose gene evolution in freshwater bloom-forming cyanobacterium Microcystis aeruginosa.</title>
        <authorList>
            <person name="Tanabe Y."/>
            <person name="Yamaguchi H."/>
            <person name="Sano T."/>
            <person name="Kawachi M."/>
        </authorList>
    </citation>
    <scope>NUCLEOTIDE SEQUENCE [LARGE SCALE GENOMIC DNA]</scope>
    <source>
        <strain evidence="7 8">NIES-4325</strain>
    </source>
</reference>
<dbReference type="Pfam" id="PF04055">
    <property type="entry name" value="Radical_SAM"/>
    <property type="match status" value="1"/>
</dbReference>